<dbReference type="Pfam" id="PF04551">
    <property type="entry name" value="GcpE"/>
    <property type="match status" value="1"/>
</dbReference>
<keyword evidence="5 7" id="KW-0411">Iron-sulfur</keyword>
<evidence type="ECO:0000256" key="1">
    <source>
        <dbReference type="ARBA" id="ARBA00022485"/>
    </source>
</evidence>
<reference evidence="10 11" key="1">
    <citation type="submission" date="2018-05" db="EMBL/GenBank/DDBJ databases">
        <title>Genomic Encyclopedia of Type Strains, Phase IV (KMG-IV): sequencing the most valuable type-strain genomes for metagenomic binning, comparative biology and taxonomic classification.</title>
        <authorList>
            <person name="Goeker M."/>
        </authorList>
    </citation>
    <scope>NUCLEOTIDE SEQUENCE [LARGE SCALE GENOMIC DNA]</scope>
    <source>
        <strain evidence="10 11">DSM 28579</strain>
    </source>
</reference>
<organism evidence="10 11">
    <name type="scientific">Balneicella halophila</name>
    <dbReference type="NCBI Taxonomy" id="1537566"/>
    <lineage>
        <taxon>Bacteria</taxon>
        <taxon>Pseudomonadati</taxon>
        <taxon>Bacteroidota</taxon>
        <taxon>Bacteroidia</taxon>
        <taxon>Bacteroidales</taxon>
        <taxon>Balneicellaceae</taxon>
        <taxon>Balneicella</taxon>
    </lineage>
</organism>
<dbReference type="Gene3D" id="3.20.20.20">
    <property type="entry name" value="Dihydropteroate synthase-like"/>
    <property type="match status" value="1"/>
</dbReference>
<dbReference type="InterPro" id="IPR045854">
    <property type="entry name" value="NO2/SO3_Rdtase_4Fe4S_sf"/>
</dbReference>
<evidence type="ECO:0000256" key="4">
    <source>
        <dbReference type="ARBA" id="ARBA00023004"/>
    </source>
</evidence>
<keyword evidence="11" id="KW-1185">Reference proteome</keyword>
<name>A0A7L4UR16_BALHA</name>
<keyword evidence="3 7" id="KW-0560">Oxidoreductase</keyword>
<dbReference type="GO" id="GO:0141197">
    <property type="term" value="F:4-hydroxy-3-methylbut-2-enyl-diphosphate synthase activity (flavodoxin)"/>
    <property type="evidence" value="ECO:0007669"/>
    <property type="project" value="UniProtKB-EC"/>
</dbReference>
<dbReference type="PANTHER" id="PTHR30454:SF0">
    <property type="entry name" value="4-HYDROXY-3-METHYLBUT-2-EN-1-YL DIPHOSPHATE SYNTHASE (FERREDOXIN), CHLOROPLASTIC"/>
    <property type="match status" value="1"/>
</dbReference>
<dbReference type="GO" id="GO:0005506">
    <property type="term" value="F:iron ion binding"/>
    <property type="evidence" value="ECO:0007669"/>
    <property type="project" value="InterPro"/>
</dbReference>
<proteinExistence type="inferred from homology"/>
<evidence type="ECO:0000256" key="3">
    <source>
        <dbReference type="ARBA" id="ARBA00023002"/>
    </source>
</evidence>
<dbReference type="InterPro" id="IPR058579">
    <property type="entry name" value="IspG_C"/>
</dbReference>
<gene>
    <name evidence="7" type="primary">ispG</name>
    <name evidence="10" type="ORF">C7377_0408</name>
</gene>
<feature type="domain" description="IspG C-terminal" evidence="9">
    <location>
        <begin position="499"/>
        <end position="587"/>
    </location>
</feature>
<comment type="pathway">
    <text evidence="7">Isoprenoid biosynthesis; isopentenyl diphosphate biosynthesis via DXP pathway; isopentenyl diphosphate from 1-deoxy-D-xylulose 5-phosphate: step 5/6.</text>
</comment>
<feature type="binding site" evidence="7">
    <location>
        <position position="544"/>
    </location>
    <ligand>
        <name>[4Fe-4S] cluster</name>
        <dbReference type="ChEBI" id="CHEBI:49883"/>
    </ligand>
</feature>
<dbReference type="EMBL" id="QENZ01000003">
    <property type="protein sequence ID" value="PVX52109.1"/>
    <property type="molecule type" value="Genomic_DNA"/>
</dbReference>
<accession>A0A7L4UR16</accession>
<dbReference type="GO" id="GO:0016114">
    <property type="term" value="P:terpenoid biosynthetic process"/>
    <property type="evidence" value="ECO:0007669"/>
    <property type="project" value="InterPro"/>
</dbReference>
<dbReference type="AlphaFoldDB" id="A0A7L4UR16"/>
<dbReference type="SUPFAM" id="SSF51717">
    <property type="entry name" value="Dihydropteroate synthetase-like"/>
    <property type="match status" value="1"/>
</dbReference>
<dbReference type="InterPro" id="IPR058578">
    <property type="entry name" value="IspG_TIM"/>
</dbReference>
<comment type="similarity">
    <text evidence="7">Belongs to the IspG family.</text>
</comment>
<evidence type="ECO:0000256" key="7">
    <source>
        <dbReference type="HAMAP-Rule" id="MF_00159"/>
    </source>
</evidence>
<evidence type="ECO:0000313" key="10">
    <source>
        <dbReference type="EMBL" id="PVX52109.1"/>
    </source>
</evidence>
<dbReference type="GO" id="GO:0019288">
    <property type="term" value="P:isopentenyl diphosphate biosynthetic process, methylerythritol 4-phosphate pathway"/>
    <property type="evidence" value="ECO:0007669"/>
    <property type="project" value="UniProtKB-UniRule"/>
</dbReference>
<comment type="catalytic activity">
    <reaction evidence="7">
        <text>(2E)-4-hydroxy-3-methylbut-2-enyl diphosphate + oxidized [flavodoxin] + H2O + 2 H(+) = 2-C-methyl-D-erythritol 2,4-cyclic diphosphate + reduced [flavodoxin]</text>
        <dbReference type="Rhea" id="RHEA:43604"/>
        <dbReference type="Rhea" id="RHEA-COMP:10622"/>
        <dbReference type="Rhea" id="RHEA-COMP:10623"/>
        <dbReference type="ChEBI" id="CHEBI:15377"/>
        <dbReference type="ChEBI" id="CHEBI:15378"/>
        <dbReference type="ChEBI" id="CHEBI:57618"/>
        <dbReference type="ChEBI" id="CHEBI:58210"/>
        <dbReference type="ChEBI" id="CHEBI:58483"/>
        <dbReference type="ChEBI" id="CHEBI:128753"/>
        <dbReference type="EC" id="1.17.7.3"/>
    </reaction>
</comment>
<sequence length="598" mass="66039">MKYTTTQTKVGDILIGGDSPIVIQSMTTTTTTDVDATVDEAIRIHKAGAKLVRITAQGVKEAEALKDIKEKLKERGYNFPISADIHFNYKAAYTAAKYVDKVRINPGNFIKHGKTESFEEGVDKIKERFIPLLDLLKENHVALRIGVNHGSLSERMMVKYGDTPKGIVASCMEYLNICREENFHNLVISIKSSNTVLMIKAVRLLVTEMRKADMAYPLHLGVTEAGEGEDGRLKSAVGTGTLLNQGIGDTIRVSLTEDPECEPPVAQKLIDFTEKGDLSENLKLDFEPRKILKRGDFSNANAPRVLVDARGKKSFSTEDLGYKHGEKGIRACDYVIVEKYSDDLPKTLKQIIPIEEYEEGKGFALYNEGNYQKTSETEDLFFIEVDVVESLDMVNKLNNDDSIVLIAKLNENKPFQKIENFFKVLNNLNLQLPVVVNLQSTADSLEDLQIQAAANLGNSFVDGLASGILLTNSNLPLSHVRETAFGVLQASRARTTKTEFISCPGCGRTLFSLQEVTAKVKAHFNHLNHLKIGVMGCIVNGPGEMGDAHYGYVGAGPGKINLYKGTEVMKRNIPSGNAIEALEELIKEHGDWVEPNES</sequence>
<comment type="function">
    <text evidence="7">Converts 2C-methyl-D-erythritol 2,4-cyclodiphosphate (ME-2,4cPP) into 1-hydroxy-2-methyl-2-(E)-butenyl 4-diphosphate.</text>
</comment>
<keyword evidence="4 7" id="KW-0408">Iron</keyword>
<dbReference type="UniPathway" id="UPA00056">
    <property type="reaction ID" value="UER00096"/>
</dbReference>
<feature type="domain" description="IspG TIM-barrel" evidence="8">
    <location>
        <begin position="5"/>
        <end position="266"/>
    </location>
</feature>
<evidence type="ECO:0000256" key="2">
    <source>
        <dbReference type="ARBA" id="ARBA00022723"/>
    </source>
</evidence>
<dbReference type="NCBIfam" id="TIGR00612">
    <property type="entry name" value="ispG_gcpE"/>
    <property type="match status" value="1"/>
</dbReference>
<dbReference type="SUPFAM" id="SSF56014">
    <property type="entry name" value="Nitrite and sulphite reductase 4Fe-4S domain-like"/>
    <property type="match status" value="1"/>
</dbReference>
<evidence type="ECO:0000256" key="5">
    <source>
        <dbReference type="ARBA" id="ARBA00023014"/>
    </source>
</evidence>
<dbReference type="OrthoDB" id="9803214at2"/>
<dbReference type="Pfam" id="PF26540">
    <property type="entry name" value="GcpE_C"/>
    <property type="match status" value="1"/>
</dbReference>
<dbReference type="Proteomes" id="UP000251835">
    <property type="component" value="Unassembled WGS sequence"/>
</dbReference>
<feature type="binding site" evidence="7">
    <location>
        <position position="503"/>
    </location>
    <ligand>
        <name>[4Fe-4S] cluster</name>
        <dbReference type="ChEBI" id="CHEBI:49883"/>
    </ligand>
</feature>
<protein>
    <recommendedName>
        <fullName evidence="7">4-hydroxy-3-methylbut-2-en-1-yl diphosphate synthase (flavodoxin)</fullName>
        <ecNumber evidence="7">1.17.7.3</ecNumber>
    </recommendedName>
    <alternativeName>
        <fullName evidence="7">1-hydroxy-2-methyl-2-(E)-butenyl 4-diphosphate synthase</fullName>
    </alternativeName>
</protein>
<dbReference type="PANTHER" id="PTHR30454">
    <property type="entry name" value="4-HYDROXY-3-METHYLBUT-2-EN-1-YL DIPHOSPHATE SYNTHASE"/>
    <property type="match status" value="1"/>
</dbReference>
<feature type="binding site" evidence="7">
    <location>
        <position position="506"/>
    </location>
    <ligand>
        <name>[4Fe-4S] cluster</name>
        <dbReference type="ChEBI" id="CHEBI:49883"/>
    </ligand>
</feature>
<dbReference type="InterPro" id="IPR004588">
    <property type="entry name" value="IspG_bac-typ"/>
</dbReference>
<dbReference type="PIRSF" id="PIRSF037336">
    <property type="entry name" value="IspG_like"/>
    <property type="match status" value="1"/>
</dbReference>
<dbReference type="HAMAP" id="MF_00159">
    <property type="entry name" value="IspG"/>
    <property type="match status" value="1"/>
</dbReference>
<dbReference type="RefSeq" id="WP_116495666.1">
    <property type="nucleotide sequence ID" value="NZ_QENZ01000003.1"/>
</dbReference>
<dbReference type="GO" id="GO:0046429">
    <property type="term" value="F:4-hydroxy-3-methylbut-2-en-1-yl diphosphate synthase activity (ferredoxin)"/>
    <property type="evidence" value="ECO:0007669"/>
    <property type="project" value="UniProtKB-UniRule"/>
</dbReference>
<evidence type="ECO:0000259" key="9">
    <source>
        <dbReference type="Pfam" id="PF26540"/>
    </source>
</evidence>
<evidence type="ECO:0000259" key="8">
    <source>
        <dbReference type="Pfam" id="PF04551"/>
    </source>
</evidence>
<feature type="binding site" evidence="7">
    <location>
        <position position="537"/>
    </location>
    <ligand>
        <name>[4Fe-4S] cluster</name>
        <dbReference type="ChEBI" id="CHEBI:49883"/>
    </ligand>
</feature>
<dbReference type="InterPro" id="IPR017178">
    <property type="entry name" value="IspG_atypical"/>
</dbReference>
<dbReference type="Gene3D" id="3.30.413.10">
    <property type="entry name" value="Sulfite Reductase Hemoprotein, domain 1"/>
    <property type="match status" value="1"/>
</dbReference>
<dbReference type="EC" id="1.17.7.3" evidence="7"/>
<dbReference type="GO" id="GO:0051539">
    <property type="term" value="F:4 iron, 4 sulfur cluster binding"/>
    <property type="evidence" value="ECO:0007669"/>
    <property type="project" value="UniProtKB-UniRule"/>
</dbReference>
<dbReference type="InterPro" id="IPR011005">
    <property type="entry name" value="Dihydropteroate_synth-like_sf"/>
</dbReference>
<comment type="caution">
    <text evidence="10">The sequence shown here is derived from an EMBL/GenBank/DDBJ whole genome shotgun (WGS) entry which is preliminary data.</text>
</comment>
<keyword evidence="6 7" id="KW-0414">Isoprene biosynthesis</keyword>
<evidence type="ECO:0000256" key="6">
    <source>
        <dbReference type="ARBA" id="ARBA00023229"/>
    </source>
</evidence>
<comment type="cofactor">
    <cofactor evidence="7">
        <name>[4Fe-4S] cluster</name>
        <dbReference type="ChEBI" id="CHEBI:49883"/>
    </cofactor>
    <text evidence="7">Binds 1 [4Fe-4S] cluster.</text>
</comment>
<keyword evidence="2 7" id="KW-0479">Metal-binding</keyword>
<keyword evidence="1 7" id="KW-0004">4Fe-4S</keyword>
<evidence type="ECO:0000313" key="11">
    <source>
        <dbReference type="Proteomes" id="UP000251835"/>
    </source>
</evidence>